<feature type="domain" description="Cytosol aminopeptidase" evidence="9">
    <location>
        <begin position="331"/>
        <end position="338"/>
    </location>
</feature>
<comment type="cofactor">
    <cofactor evidence="8">
        <name>Mn(2+)</name>
        <dbReference type="ChEBI" id="CHEBI:29035"/>
    </cofactor>
    <text evidence="8">Binds 2 manganese ions per subunit.</text>
</comment>
<comment type="similarity">
    <text evidence="3 8">Belongs to the peptidase M17 family.</text>
</comment>
<dbReference type="Pfam" id="PF00883">
    <property type="entry name" value="Peptidase_M17"/>
    <property type="match status" value="1"/>
</dbReference>
<feature type="binding site" evidence="8">
    <location>
        <position position="251"/>
    </location>
    <ligand>
        <name>Mn(2+)</name>
        <dbReference type="ChEBI" id="CHEBI:29035"/>
        <label>2</label>
    </ligand>
</feature>
<proteinExistence type="inferred from homology"/>
<evidence type="ECO:0000256" key="5">
    <source>
        <dbReference type="ARBA" id="ARBA00022670"/>
    </source>
</evidence>
<feature type="binding site" evidence="8">
    <location>
        <position position="256"/>
    </location>
    <ligand>
        <name>Mn(2+)</name>
        <dbReference type="ChEBI" id="CHEBI:29035"/>
        <label>2</label>
    </ligand>
</feature>
<feature type="binding site" evidence="8">
    <location>
        <position position="333"/>
    </location>
    <ligand>
        <name>Mn(2+)</name>
        <dbReference type="ChEBI" id="CHEBI:29035"/>
        <label>1</label>
    </ligand>
</feature>
<dbReference type="NCBIfam" id="NF002081">
    <property type="entry name" value="PRK00913.3-3"/>
    <property type="match status" value="1"/>
</dbReference>
<dbReference type="Proteomes" id="UP000254841">
    <property type="component" value="Unassembled WGS sequence"/>
</dbReference>
<dbReference type="SUPFAM" id="SSF53187">
    <property type="entry name" value="Zn-dependent exopeptidases"/>
    <property type="match status" value="1"/>
</dbReference>
<evidence type="ECO:0000256" key="2">
    <source>
        <dbReference type="ARBA" id="ARBA00000967"/>
    </source>
</evidence>
<name>A0A377J4N8_9HELI</name>
<dbReference type="RefSeq" id="WP_115011646.1">
    <property type="nucleotide sequence ID" value="NZ_UGHV01000001.1"/>
</dbReference>
<evidence type="ECO:0000313" key="10">
    <source>
        <dbReference type="EMBL" id="STO97410.1"/>
    </source>
</evidence>
<feature type="binding site" evidence="8">
    <location>
        <position position="335"/>
    </location>
    <ligand>
        <name>Mn(2+)</name>
        <dbReference type="ChEBI" id="CHEBI:29035"/>
        <label>1</label>
    </ligand>
</feature>
<evidence type="ECO:0000256" key="4">
    <source>
        <dbReference type="ARBA" id="ARBA00022438"/>
    </source>
</evidence>
<gene>
    <name evidence="8 10" type="primary">pepA</name>
    <name evidence="10" type="ORF">NCTC12410_01236</name>
</gene>
<comment type="catalytic activity">
    <reaction evidence="2 8">
        <text>Release of an N-terminal amino acid, preferentially leucine, but not glutamic or aspartic acids.</text>
        <dbReference type="EC" id="3.4.11.10"/>
    </reaction>
</comment>
<dbReference type="SUPFAM" id="SSF52949">
    <property type="entry name" value="Macro domain-like"/>
    <property type="match status" value="1"/>
</dbReference>
<dbReference type="InterPro" id="IPR043472">
    <property type="entry name" value="Macro_dom-like"/>
</dbReference>
<dbReference type="EC" id="3.4.11.10" evidence="8"/>
<dbReference type="PROSITE" id="PS00631">
    <property type="entry name" value="CYTOSOL_AP"/>
    <property type="match status" value="1"/>
</dbReference>
<dbReference type="Gene3D" id="3.40.220.10">
    <property type="entry name" value="Leucine Aminopeptidase, subunit E, domain 1"/>
    <property type="match status" value="1"/>
</dbReference>
<dbReference type="OrthoDB" id="9809354at2"/>
<evidence type="ECO:0000256" key="6">
    <source>
        <dbReference type="ARBA" id="ARBA00022801"/>
    </source>
</evidence>
<dbReference type="AlphaFoldDB" id="A0A377J4N8"/>
<evidence type="ECO:0000256" key="7">
    <source>
        <dbReference type="ARBA" id="ARBA00023211"/>
    </source>
</evidence>
<organism evidence="10 11">
    <name type="scientific">Helicobacter canis</name>
    <dbReference type="NCBI Taxonomy" id="29419"/>
    <lineage>
        <taxon>Bacteria</taxon>
        <taxon>Pseudomonadati</taxon>
        <taxon>Campylobacterota</taxon>
        <taxon>Epsilonproteobacteria</taxon>
        <taxon>Campylobacterales</taxon>
        <taxon>Helicobacteraceae</taxon>
        <taxon>Helicobacter</taxon>
    </lineage>
</organism>
<evidence type="ECO:0000259" key="9">
    <source>
        <dbReference type="PROSITE" id="PS00631"/>
    </source>
</evidence>
<dbReference type="InterPro" id="IPR008283">
    <property type="entry name" value="Peptidase_M17_N"/>
</dbReference>
<feature type="binding site" evidence="8">
    <location>
        <position position="256"/>
    </location>
    <ligand>
        <name>Mn(2+)</name>
        <dbReference type="ChEBI" id="CHEBI:29035"/>
        <label>1</label>
    </ligand>
</feature>
<dbReference type="EC" id="3.4.11.1" evidence="8"/>
<dbReference type="EMBL" id="UGHV01000001">
    <property type="protein sequence ID" value="STO97410.1"/>
    <property type="molecule type" value="Genomic_DNA"/>
</dbReference>
<dbReference type="InterPro" id="IPR011356">
    <property type="entry name" value="Leucine_aapep/pepB"/>
</dbReference>
<dbReference type="PANTHER" id="PTHR11963">
    <property type="entry name" value="LEUCINE AMINOPEPTIDASE-RELATED"/>
    <property type="match status" value="1"/>
</dbReference>
<keyword evidence="5 8" id="KW-0645">Protease</keyword>
<dbReference type="Gene3D" id="3.40.630.10">
    <property type="entry name" value="Zn peptidases"/>
    <property type="match status" value="1"/>
</dbReference>
<dbReference type="GO" id="GO:0005737">
    <property type="term" value="C:cytoplasm"/>
    <property type="evidence" value="ECO:0007669"/>
    <property type="project" value="UniProtKB-SubCell"/>
</dbReference>
<evidence type="ECO:0000256" key="8">
    <source>
        <dbReference type="HAMAP-Rule" id="MF_00181"/>
    </source>
</evidence>
<evidence type="ECO:0000256" key="3">
    <source>
        <dbReference type="ARBA" id="ARBA00009528"/>
    </source>
</evidence>
<dbReference type="Pfam" id="PF02789">
    <property type="entry name" value="Peptidase_M17_N"/>
    <property type="match status" value="1"/>
</dbReference>
<dbReference type="GO" id="GO:0070006">
    <property type="term" value="F:metalloaminopeptidase activity"/>
    <property type="evidence" value="ECO:0007669"/>
    <property type="project" value="InterPro"/>
</dbReference>
<keyword evidence="8" id="KW-0479">Metal-binding</keyword>
<comment type="function">
    <text evidence="8">Presumably involved in the processing and regular turnover of intracellular proteins. Catalyzes the removal of unsubstituted N-terminal amino acids from various peptides.</text>
</comment>
<keyword evidence="8" id="KW-0963">Cytoplasm</keyword>
<dbReference type="GO" id="GO:0030145">
    <property type="term" value="F:manganese ion binding"/>
    <property type="evidence" value="ECO:0007669"/>
    <property type="project" value="UniProtKB-UniRule"/>
</dbReference>
<feature type="active site" evidence="8">
    <location>
        <position position="337"/>
    </location>
</feature>
<sequence>MLKISAHKESFTSIKADVAIVFVINKNTKHKWIDQKFLHDLAYQHKSPVLHQQAKTLYIPLGSLEVDSMREAGATAVKTLKSYPFKSAKIGFYTLPKSSDTSIMAAFTLGALLGDYSFDTFLSKKQPSSLREILISLESYDTDSAGATKERVQDFSKQLDEIKIITKSVNITRDLVNTPPQIATPKYLANYAQDLIKGTNLSCKILKKQELKKEKMGAYLAVAKASSKSPRLIHLSYKPKNPQKKVVLVGKGLTYDSGGLSLKPSDYMTTMKADKSGGCAVLGIMLAAEKLGLPLEIHGIIGACENMIGGNAYKPDDVLISREGKSIEIGNTDAEGRLVLADCLSYAQDLDPDVLIDFATLTGACVVGLGEYTSGVMGYNQKLQLDFTQSALDSGELVAILPFNRHIKKLIESKIADVSNVSSSRYGGAISAGMFLGEFIRESYKDKWLHIDIAGPAFVAKEWDINPYGASGAGVRMGVRFLQDISKISKARKQ</sequence>
<reference evidence="10 11" key="1">
    <citation type="submission" date="2018-06" db="EMBL/GenBank/DDBJ databases">
        <authorList>
            <consortium name="Pathogen Informatics"/>
            <person name="Doyle S."/>
        </authorList>
    </citation>
    <scope>NUCLEOTIDE SEQUENCE [LARGE SCALE GENOMIC DNA]</scope>
    <source>
        <strain evidence="10 11">NCTC12410</strain>
    </source>
</reference>
<dbReference type="CDD" id="cd00433">
    <property type="entry name" value="Peptidase_M17"/>
    <property type="match status" value="1"/>
</dbReference>
<dbReference type="HAMAP" id="MF_00181">
    <property type="entry name" value="Cytosol_peptidase_M17"/>
    <property type="match status" value="1"/>
</dbReference>
<comment type="subcellular location">
    <subcellularLocation>
        <location evidence="8">Cytoplasm</location>
    </subcellularLocation>
</comment>
<evidence type="ECO:0000256" key="1">
    <source>
        <dbReference type="ARBA" id="ARBA00000135"/>
    </source>
</evidence>
<dbReference type="PANTHER" id="PTHR11963:SF23">
    <property type="entry name" value="CYTOSOL AMINOPEPTIDASE"/>
    <property type="match status" value="1"/>
</dbReference>
<comment type="catalytic activity">
    <reaction evidence="1 8">
        <text>Release of an N-terminal amino acid, Xaa-|-Yaa-, in which Xaa is preferably Leu, but may be other amino acids including Pro although not Arg or Lys, and Yaa may be Pro. Amino acid amides and methyl esters are also readily hydrolyzed, but rates on arylamides are exceedingly low.</text>
        <dbReference type="EC" id="3.4.11.1"/>
    </reaction>
</comment>
<dbReference type="InterPro" id="IPR023042">
    <property type="entry name" value="Peptidase_M17_leu_NH2_pept"/>
</dbReference>
<protein>
    <recommendedName>
        <fullName evidence="8">Probable cytosol aminopeptidase</fullName>
        <ecNumber evidence="8">3.4.11.1</ecNumber>
    </recommendedName>
    <alternativeName>
        <fullName evidence="8">Leucine aminopeptidase</fullName>
        <shortName evidence="8">LAP</shortName>
        <ecNumber evidence="8">3.4.11.10</ecNumber>
    </alternativeName>
    <alternativeName>
        <fullName evidence="8">Leucyl aminopeptidase</fullName>
    </alternativeName>
</protein>
<dbReference type="InterPro" id="IPR000819">
    <property type="entry name" value="Peptidase_M17_C"/>
</dbReference>
<keyword evidence="4 8" id="KW-0031">Aminopeptidase</keyword>
<keyword evidence="6 8" id="KW-0378">Hydrolase</keyword>
<accession>A0A377J4N8</accession>
<feature type="active site" evidence="8">
    <location>
        <position position="263"/>
    </location>
</feature>
<evidence type="ECO:0000313" key="11">
    <source>
        <dbReference type="Proteomes" id="UP000254841"/>
    </source>
</evidence>
<feature type="binding site" evidence="8">
    <location>
        <position position="274"/>
    </location>
    <ligand>
        <name>Mn(2+)</name>
        <dbReference type="ChEBI" id="CHEBI:29035"/>
        <label>2</label>
    </ligand>
</feature>
<keyword evidence="7 8" id="KW-0464">Manganese</keyword>
<dbReference type="GO" id="GO:0006508">
    <property type="term" value="P:proteolysis"/>
    <property type="evidence" value="ECO:0007669"/>
    <property type="project" value="UniProtKB-KW"/>
</dbReference>
<feature type="binding site" evidence="8">
    <location>
        <position position="335"/>
    </location>
    <ligand>
        <name>Mn(2+)</name>
        <dbReference type="ChEBI" id="CHEBI:29035"/>
        <label>2</label>
    </ligand>
</feature>
<dbReference type="PRINTS" id="PR00481">
    <property type="entry name" value="LAMNOPPTDASE"/>
</dbReference>